<dbReference type="PANTHER" id="PTHR21366">
    <property type="entry name" value="GLYOXALASE FAMILY PROTEIN"/>
    <property type="match status" value="1"/>
</dbReference>
<dbReference type="EMBL" id="FOGC01000003">
    <property type="protein sequence ID" value="SEQ49179.1"/>
    <property type="molecule type" value="Genomic_DNA"/>
</dbReference>
<name>A0A1H9GGJ9_9GAMM</name>
<proteinExistence type="predicted"/>
<keyword evidence="2" id="KW-0223">Dioxygenase</keyword>
<feature type="domain" description="VOC" evidence="1">
    <location>
        <begin position="4"/>
        <end position="124"/>
    </location>
</feature>
<dbReference type="AlphaFoldDB" id="A0A1H9GGJ9"/>
<dbReference type="PROSITE" id="PS51819">
    <property type="entry name" value="VOC"/>
    <property type="match status" value="1"/>
</dbReference>
<keyword evidence="3" id="KW-1185">Reference proteome</keyword>
<organism evidence="2 3">
    <name type="scientific">Rosenbergiella nectarea</name>
    <dbReference type="NCBI Taxonomy" id="988801"/>
    <lineage>
        <taxon>Bacteria</taxon>
        <taxon>Pseudomonadati</taxon>
        <taxon>Pseudomonadota</taxon>
        <taxon>Gammaproteobacteria</taxon>
        <taxon>Enterobacterales</taxon>
        <taxon>Erwiniaceae</taxon>
        <taxon>Rosenbergiella</taxon>
    </lineage>
</organism>
<dbReference type="Pfam" id="PF00903">
    <property type="entry name" value="Glyoxalase"/>
    <property type="match status" value="1"/>
</dbReference>
<dbReference type="Gene3D" id="3.10.180.10">
    <property type="entry name" value="2,3-Dihydroxybiphenyl 1,2-Dioxygenase, domain 1"/>
    <property type="match status" value="1"/>
</dbReference>
<evidence type="ECO:0000259" key="1">
    <source>
        <dbReference type="PROSITE" id="PS51819"/>
    </source>
</evidence>
<dbReference type="OrthoDB" id="9812656at2"/>
<dbReference type="RefSeq" id="WP_092673960.1">
    <property type="nucleotide sequence ID" value="NZ_FOGC01000003.1"/>
</dbReference>
<dbReference type="PANTHER" id="PTHR21366:SF14">
    <property type="entry name" value="GLYOXALASE DOMAIN-CONTAINING PROTEIN 5"/>
    <property type="match status" value="1"/>
</dbReference>
<dbReference type="STRING" id="988801.SAMN05216522_103205"/>
<dbReference type="Proteomes" id="UP000242515">
    <property type="component" value="Unassembled WGS sequence"/>
</dbReference>
<accession>A0A1H9GGJ9</accession>
<reference evidence="3" key="1">
    <citation type="submission" date="2016-10" db="EMBL/GenBank/DDBJ databases">
        <authorList>
            <person name="Varghese N."/>
            <person name="Submissions S."/>
        </authorList>
    </citation>
    <scope>NUCLEOTIDE SEQUENCE [LARGE SCALE GENOMIC DNA]</scope>
    <source>
        <strain evidence="3">8N4</strain>
    </source>
</reference>
<protein>
    <submittedName>
        <fullName evidence="2">Catechol 2,3-dioxygenase</fullName>
    </submittedName>
</protein>
<dbReference type="InterPro" id="IPR029068">
    <property type="entry name" value="Glyas_Bleomycin-R_OHBP_Dase"/>
</dbReference>
<dbReference type="InterPro" id="IPR050383">
    <property type="entry name" value="GlyoxalaseI/FosfomycinResist"/>
</dbReference>
<dbReference type="SUPFAM" id="SSF54593">
    <property type="entry name" value="Glyoxalase/Bleomycin resistance protein/Dihydroxybiphenyl dioxygenase"/>
    <property type="match status" value="1"/>
</dbReference>
<evidence type="ECO:0000313" key="3">
    <source>
        <dbReference type="Proteomes" id="UP000242515"/>
    </source>
</evidence>
<dbReference type="GO" id="GO:0051213">
    <property type="term" value="F:dioxygenase activity"/>
    <property type="evidence" value="ECO:0007669"/>
    <property type="project" value="UniProtKB-KW"/>
</dbReference>
<evidence type="ECO:0000313" key="2">
    <source>
        <dbReference type="EMBL" id="SEQ49179.1"/>
    </source>
</evidence>
<dbReference type="InterPro" id="IPR004360">
    <property type="entry name" value="Glyas_Fos-R_dOase_dom"/>
</dbReference>
<sequence>MISHIDHLVITTRSINPCIEFYSPVLGMKVETFGEGRKALIFGQQKINVHEYGNEIDPKAHRPVPGSLDICLISVKPLDAVKATLQQNSINIELGPIKRTGARGAIESLYVRDPDLNLIEISCYV</sequence>
<keyword evidence="2" id="KW-0560">Oxidoreductase</keyword>
<gene>
    <name evidence="2" type="ORF">SAMN05216522_103205</name>
</gene>
<dbReference type="CDD" id="cd07253">
    <property type="entry name" value="GLOD5"/>
    <property type="match status" value="1"/>
</dbReference>
<dbReference type="InterPro" id="IPR037523">
    <property type="entry name" value="VOC_core"/>
</dbReference>